<sequence>MHISQIASSNSATELFSNTTFGNSQSSFAKYDSIRNICPQNCDETGSEPVSWTAYHKGANILSKCNETMLLDFVLYTPLDDPSKQTSIRSCAANFDGSNKRLNYSCPSSSYSSSHTSSIYDGSMQLAWTGPNNSTFSPNAVAAVQQIERYLSQPSASCGEEAISFAVSGNVVIGLYAGSGIRSQNLVTPILEQLIQRIETNGLPETLVAQLCATKGQSSRPCNGTGECAGMEKR</sequence>
<organism evidence="3 4">
    <name type="scientific">Talaromyces atroroseus</name>
    <dbReference type="NCBI Taxonomy" id="1441469"/>
    <lineage>
        <taxon>Eukaryota</taxon>
        <taxon>Fungi</taxon>
        <taxon>Dikarya</taxon>
        <taxon>Ascomycota</taxon>
        <taxon>Pezizomycotina</taxon>
        <taxon>Eurotiomycetes</taxon>
        <taxon>Eurotiomycetidae</taxon>
        <taxon>Eurotiales</taxon>
        <taxon>Trichocomaceae</taxon>
        <taxon>Talaromyces</taxon>
        <taxon>Talaromyces sect. Trachyspermi</taxon>
    </lineage>
</organism>
<proteinExistence type="predicted"/>
<dbReference type="OrthoDB" id="5428976at2759"/>
<dbReference type="InterPro" id="IPR053214">
    <property type="entry name" value="LysM12-like"/>
</dbReference>
<keyword evidence="1" id="KW-0147">Chitin-binding</keyword>
<dbReference type="GO" id="GO:0008061">
    <property type="term" value="F:chitin binding"/>
    <property type="evidence" value="ECO:0007669"/>
    <property type="project" value="UniProtKB-KW"/>
</dbReference>
<keyword evidence="2" id="KW-0843">Virulence</keyword>
<evidence type="ECO:0000256" key="1">
    <source>
        <dbReference type="ARBA" id="ARBA00022669"/>
    </source>
</evidence>
<keyword evidence="4" id="KW-1185">Reference proteome</keyword>
<name>A0A225AC54_TALAT</name>
<dbReference type="GeneID" id="31005895"/>
<dbReference type="STRING" id="1441469.A0A225AC54"/>
<dbReference type="PANTHER" id="PTHR47700:SF2">
    <property type="entry name" value="CHITINASE"/>
    <property type="match status" value="1"/>
</dbReference>
<dbReference type="EMBL" id="LFMY01000009">
    <property type="protein sequence ID" value="OKL58642.1"/>
    <property type="molecule type" value="Genomic_DNA"/>
</dbReference>
<dbReference type="RefSeq" id="XP_020118763.1">
    <property type="nucleotide sequence ID" value="XM_020268429.1"/>
</dbReference>
<gene>
    <name evidence="3" type="ORF">UA08_06139</name>
</gene>
<dbReference type="Proteomes" id="UP000214365">
    <property type="component" value="Unassembled WGS sequence"/>
</dbReference>
<protein>
    <submittedName>
        <fullName evidence="3">Uncharacterized protein</fullName>
    </submittedName>
</protein>
<evidence type="ECO:0000256" key="2">
    <source>
        <dbReference type="ARBA" id="ARBA00023026"/>
    </source>
</evidence>
<dbReference type="PANTHER" id="PTHR47700">
    <property type="entry name" value="V CHITINASE, PUTATIVE (AFU_ORTHOLOGUE AFUA_6G13720)-RELATED"/>
    <property type="match status" value="1"/>
</dbReference>
<evidence type="ECO:0000313" key="4">
    <source>
        <dbReference type="Proteomes" id="UP000214365"/>
    </source>
</evidence>
<reference evidence="3 4" key="1">
    <citation type="submission" date="2015-06" db="EMBL/GenBank/DDBJ databases">
        <title>Talaromyces atroroseus IBT 11181 draft genome.</title>
        <authorList>
            <person name="Rasmussen K.B."/>
            <person name="Rasmussen S."/>
            <person name="Petersen B."/>
            <person name="Sicheritz-Ponten T."/>
            <person name="Mortensen U.H."/>
            <person name="Thrane U."/>
        </authorList>
    </citation>
    <scope>NUCLEOTIDE SEQUENCE [LARGE SCALE GENOMIC DNA]</scope>
    <source>
        <strain evidence="3 4">IBT 11181</strain>
    </source>
</reference>
<evidence type="ECO:0000313" key="3">
    <source>
        <dbReference type="EMBL" id="OKL58642.1"/>
    </source>
</evidence>
<comment type="caution">
    <text evidence="3">The sequence shown here is derived from an EMBL/GenBank/DDBJ whole genome shotgun (WGS) entry which is preliminary data.</text>
</comment>
<dbReference type="AlphaFoldDB" id="A0A225AC54"/>
<accession>A0A225AC54</accession>